<dbReference type="Pfam" id="PF07394">
    <property type="entry name" value="DUF1501"/>
    <property type="match status" value="1"/>
</dbReference>
<accession>A0A0F5QFL7</accession>
<evidence type="ECO:0000313" key="1">
    <source>
        <dbReference type="EMBL" id="KKC38814.1"/>
    </source>
</evidence>
<dbReference type="STRING" id="1293439.WH87_07935"/>
<evidence type="ECO:0008006" key="3">
    <source>
        <dbReference type="Google" id="ProtNLM"/>
    </source>
</evidence>
<dbReference type="RefSeq" id="WP_046140329.1">
    <property type="nucleotide sequence ID" value="NZ_LANJ01000012.1"/>
</dbReference>
<dbReference type="SUPFAM" id="SSF53649">
    <property type="entry name" value="Alkaline phosphatase-like"/>
    <property type="match status" value="1"/>
</dbReference>
<keyword evidence="2" id="KW-1185">Reference proteome</keyword>
<dbReference type="OrthoDB" id="9779968at2"/>
<proteinExistence type="predicted"/>
<reference evidence="1 2" key="1">
    <citation type="submission" date="2015-03" db="EMBL/GenBank/DDBJ databases">
        <authorList>
            <person name="Lepp D."/>
            <person name="Hassan Y.I."/>
            <person name="Li X.-Z."/>
            <person name="Zhou T."/>
        </authorList>
    </citation>
    <scope>NUCLEOTIDE SEQUENCE [LARGE SCALE GENOMIC DNA]</scope>
    <source>
        <strain evidence="1 2">E84</strain>
    </source>
</reference>
<dbReference type="EMBL" id="LANJ01000012">
    <property type="protein sequence ID" value="KKC38814.1"/>
    <property type="molecule type" value="Genomic_DNA"/>
</dbReference>
<dbReference type="AlphaFoldDB" id="A0A0F5QFL7"/>
<dbReference type="PANTHER" id="PTHR43737:SF1">
    <property type="entry name" value="DUF1501 DOMAIN-CONTAINING PROTEIN"/>
    <property type="match status" value="1"/>
</dbReference>
<dbReference type="Proteomes" id="UP000033411">
    <property type="component" value="Unassembled WGS sequence"/>
</dbReference>
<dbReference type="PATRIC" id="fig|1293439.3.peg.1158"/>
<dbReference type="InterPro" id="IPR017850">
    <property type="entry name" value="Alkaline_phosphatase_core_sf"/>
</dbReference>
<organism evidence="1 2">
    <name type="scientific">Devosia epidermidihirudinis</name>
    <dbReference type="NCBI Taxonomy" id="1293439"/>
    <lineage>
        <taxon>Bacteria</taxon>
        <taxon>Pseudomonadati</taxon>
        <taxon>Pseudomonadota</taxon>
        <taxon>Alphaproteobacteria</taxon>
        <taxon>Hyphomicrobiales</taxon>
        <taxon>Devosiaceae</taxon>
        <taxon>Devosia</taxon>
    </lineage>
</organism>
<protein>
    <recommendedName>
        <fullName evidence="3">DUF1501 domain-containing protein</fullName>
    </recommendedName>
</protein>
<name>A0A0F5QFL7_9HYPH</name>
<comment type="caution">
    <text evidence="1">The sequence shown here is derived from an EMBL/GenBank/DDBJ whole genome shotgun (WGS) entry which is preliminary data.</text>
</comment>
<dbReference type="PANTHER" id="PTHR43737">
    <property type="entry name" value="BLL7424 PROTEIN"/>
    <property type="match status" value="1"/>
</dbReference>
<evidence type="ECO:0000313" key="2">
    <source>
        <dbReference type="Proteomes" id="UP000033411"/>
    </source>
</evidence>
<gene>
    <name evidence="1" type="ORF">WH87_07935</name>
</gene>
<dbReference type="InterPro" id="IPR010869">
    <property type="entry name" value="DUF1501"/>
</dbReference>
<sequence length="415" mass="45107">MVRTPKLSGSDKANLLGSGFGSMVLQGASGISSSPVWSKVAEAQAAANDRILVIVELSGGNDGLNTVIPFADDAYYKARPNLGIRKDKLLQIDEHFGFQKSMAGFERLYKDGMMGLVHGVGYDQPSFSHFSSMAFWQTGAPNSGEAYGWLGRMADAIDPLGHTSNFLVNIDDGQSLAVRSMNHVPLVFNNPDNFTRRLYHEEMAAIGAIDSRGGNGGANASQDFLFDIAASANSSEQLVRDAWNSYSTPIDYGLVPFGLERVAALIAADFPTKVYYVPYRNNAFDTHVYQGDLHSRLWSYTSDHISGFVRDMERVGRADDVVVMVFSEFGRRVAENTSLGTDHGTAGPAFVIGKPVTGGQYGGVVSLTDLDDGNLKYTTDFRRIYSTLIQGWMGHDQASSILKNEFSGIPLFAKS</sequence>